<accession>A0A7T8KHI4</accession>
<feature type="signal peptide" evidence="3">
    <location>
        <begin position="1"/>
        <end position="24"/>
    </location>
</feature>
<dbReference type="OrthoDB" id="2016903at2759"/>
<name>A0A7T8KHI4_CALRO</name>
<dbReference type="SUPFAM" id="SSF88713">
    <property type="entry name" value="Glycoside hydrolase/deacetylase"/>
    <property type="match status" value="1"/>
</dbReference>
<sequence length="483" mass="54235">MSGVSPGISIPLLLLILTLSSSWAGPSCHPTREGSLNVHLIPHTHDDVGWLKTVDQYYYGSRKSFDPSGVQYILDSVVEALEEDSNRRFIYVEMAFFWRWWEDQSKAMRGVEAGVYNGGWSMNDEAAAHYNAIIDQMSLGLRFINDTFGGSAAPKIAWQIDPFGHAKEQANIFNEMGFCFLDHGNALETRPGSSQLLTGILPNLYQPPKGFCFDVFCGDDALVDNPDSPEYNIPRNEGFSQRNNGRYTDAHMWFKNMDKLMKYFKHDNISLLYSTPSCYAESIQKAMKTKFPGMIRRSNNILQACKQMDVLGNLRSEGHHDAVTGTGKQHVTDDYISRLSVGTDKCFDVMSSAYQKWSHSAQVFCPLLNVSQCHYTTSASRTLSSTSTTHFHSSKLHRILSWKWETLLHILGHALNDLSNPRTRPKNPGRQAYADNEVNVGFEAKNVPPMSFKSYKIQVAKQMSHINKGISASNGIIGGLDFK</sequence>
<dbReference type="Pfam" id="PF01074">
    <property type="entry name" value="Glyco_hydro_38N"/>
    <property type="match status" value="1"/>
</dbReference>
<feature type="domain" description="Glycoside hydrolase family 38 N-terminal" evidence="4">
    <location>
        <begin position="37"/>
        <end position="178"/>
    </location>
</feature>
<dbReference type="InterPro" id="IPR037094">
    <property type="entry name" value="Glyco_hydro_38_cen_sf"/>
</dbReference>
<keyword evidence="6" id="KW-1185">Reference proteome</keyword>
<keyword evidence="1" id="KW-0378">Hydrolase</keyword>
<keyword evidence="3" id="KW-0732">Signal</keyword>
<evidence type="ECO:0000259" key="4">
    <source>
        <dbReference type="Pfam" id="PF01074"/>
    </source>
</evidence>
<dbReference type="InterPro" id="IPR011330">
    <property type="entry name" value="Glyco_hydro/deAcase_b/a-brl"/>
</dbReference>
<dbReference type="InterPro" id="IPR028995">
    <property type="entry name" value="Glyco_hydro_57/38_cen_sf"/>
</dbReference>
<evidence type="ECO:0000256" key="3">
    <source>
        <dbReference type="SAM" id="SignalP"/>
    </source>
</evidence>
<gene>
    <name evidence="5" type="ORF">FKW44_000572</name>
</gene>
<keyword evidence="2" id="KW-0326">Glycosidase</keyword>
<evidence type="ECO:0000313" key="6">
    <source>
        <dbReference type="Proteomes" id="UP000595437"/>
    </source>
</evidence>
<reference evidence="6" key="1">
    <citation type="submission" date="2021-01" db="EMBL/GenBank/DDBJ databases">
        <title>Caligus Genome Assembly.</title>
        <authorList>
            <person name="Gallardo-Escarate C."/>
        </authorList>
    </citation>
    <scope>NUCLEOTIDE SEQUENCE [LARGE SCALE GENOMIC DNA]</scope>
</reference>
<evidence type="ECO:0000256" key="2">
    <source>
        <dbReference type="ARBA" id="ARBA00023295"/>
    </source>
</evidence>
<feature type="chain" id="PRO_5031008770" evidence="3">
    <location>
        <begin position="25"/>
        <end position="483"/>
    </location>
</feature>
<dbReference type="PANTHER" id="PTHR11607">
    <property type="entry name" value="ALPHA-MANNOSIDASE"/>
    <property type="match status" value="1"/>
</dbReference>
<proteinExistence type="predicted"/>
<organism evidence="5 6">
    <name type="scientific">Caligus rogercresseyi</name>
    <name type="common">Sea louse</name>
    <dbReference type="NCBI Taxonomy" id="217165"/>
    <lineage>
        <taxon>Eukaryota</taxon>
        <taxon>Metazoa</taxon>
        <taxon>Ecdysozoa</taxon>
        <taxon>Arthropoda</taxon>
        <taxon>Crustacea</taxon>
        <taxon>Multicrustacea</taxon>
        <taxon>Hexanauplia</taxon>
        <taxon>Copepoda</taxon>
        <taxon>Siphonostomatoida</taxon>
        <taxon>Caligidae</taxon>
        <taxon>Caligus</taxon>
    </lineage>
</organism>
<protein>
    <submittedName>
        <fullName evidence="5">Alpha-mannosidase</fullName>
    </submittedName>
</protein>
<dbReference type="EMBL" id="CP045890">
    <property type="protein sequence ID" value="QQP56042.1"/>
    <property type="molecule type" value="Genomic_DNA"/>
</dbReference>
<evidence type="ECO:0000313" key="5">
    <source>
        <dbReference type="EMBL" id="QQP56042.1"/>
    </source>
</evidence>
<dbReference type="InterPro" id="IPR000602">
    <property type="entry name" value="Glyco_hydro_38_N"/>
</dbReference>
<dbReference type="GO" id="GO:0004559">
    <property type="term" value="F:alpha-mannosidase activity"/>
    <property type="evidence" value="ECO:0007669"/>
    <property type="project" value="InterPro"/>
</dbReference>
<dbReference type="Gene3D" id="3.20.110.10">
    <property type="entry name" value="Glycoside hydrolase 38, N terminal domain"/>
    <property type="match status" value="2"/>
</dbReference>
<dbReference type="PANTHER" id="PTHR11607:SF3">
    <property type="entry name" value="LYSOSOMAL ALPHA-MANNOSIDASE"/>
    <property type="match status" value="1"/>
</dbReference>
<dbReference type="AlphaFoldDB" id="A0A7T8KHI4"/>
<dbReference type="Proteomes" id="UP000595437">
    <property type="component" value="Chromosome 1"/>
</dbReference>
<feature type="non-terminal residue" evidence="5">
    <location>
        <position position="483"/>
    </location>
</feature>
<dbReference type="GO" id="GO:0005764">
    <property type="term" value="C:lysosome"/>
    <property type="evidence" value="ECO:0007669"/>
    <property type="project" value="TreeGrafter"/>
</dbReference>
<dbReference type="GO" id="GO:0006013">
    <property type="term" value="P:mannose metabolic process"/>
    <property type="evidence" value="ECO:0007669"/>
    <property type="project" value="InterPro"/>
</dbReference>
<dbReference type="InterPro" id="IPR027291">
    <property type="entry name" value="Glyco_hydro_38_N_sf"/>
</dbReference>
<evidence type="ECO:0000256" key="1">
    <source>
        <dbReference type="ARBA" id="ARBA00022801"/>
    </source>
</evidence>
<dbReference type="Gene3D" id="1.20.1270.50">
    <property type="entry name" value="Glycoside hydrolase family 38, central domain"/>
    <property type="match status" value="1"/>
</dbReference>
<dbReference type="SUPFAM" id="SSF88688">
    <property type="entry name" value="Families 57/38 glycoside transferase middle domain"/>
    <property type="match status" value="1"/>
</dbReference>
<dbReference type="InterPro" id="IPR050843">
    <property type="entry name" value="Glycosyl_Hydrlase_38"/>
</dbReference>